<dbReference type="Gene3D" id="2.30.29.30">
    <property type="entry name" value="Pleckstrin-homology domain (PH domain)/Phosphotyrosine-binding domain (PTB)"/>
    <property type="match status" value="1"/>
</dbReference>
<dbReference type="OrthoDB" id="28245at2759"/>
<dbReference type="SUPFAM" id="SSF48371">
    <property type="entry name" value="ARM repeat"/>
    <property type="match status" value="2"/>
</dbReference>
<dbReference type="InterPro" id="IPR036865">
    <property type="entry name" value="CRAL-TRIO_dom_sf"/>
</dbReference>
<feature type="compositionally biased region" description="Polar residues" evidence="3">
    <location>
        <begin position="2466"/>
        <end position="2477"/>
    </location>
</feature>
<dbReference type="InterPro" id="IPR011993">
    <property type="entry name" value="PH-like_dom_sf"/>
</dbReference>
<dbReference type="PROSITE" id="PS50018">
    <property type="entry name" value="RAS_GTPASE_ACTIV_2"/>
    <property type="match status" value="1"/>
</dbReference>
<evidence type="ECO:0000256" key="1">
    <source>
        <dbReference type="ARBA" id="ARBA00022468"/>
    </source>
</evidence>
<dbReference type="Pfam" id="PF21877">
    <property type="entry name" value="PH_NF1"/>
    <property type="match status" value="1"/>
</dbReference>
<dbReference type="CDD" id="cd05130">
    <property type="entry name" value="RasGAP_Neurofibromin"/>
    <property type="match status" value="1"/>
</dbReference>
<dbReference type="InterPro" id="IPR054071">
    <property type="entry name" value="PH_NF1"/>
</dbReference>
<dbReference type="SMART" id="SM00516">
    <property type="entry name" value="SEC14"/>
    <property type="match status" value="1"/>
</dbReference>
<dbReference type="SUPFAM" id="SSF52087">
    <property type="entry name" value="CRAL/TRIO domain"/>
    <property type="match status" value="1"/>
</dbReference>
<organism evidence="6 7">
    <name type="scientific">Phyllotreta striolata</name>
    <name type="common">Striped flea beetle</name>
    <name type="synonym">Crioceris striolata</name>
    <dbReference type="NCBI Taxonomy" id="444603"/>
    <lineage>
        <taxon>Eukaryota</taxon>
        <taxon>Metazoa</taxon>
        <taxon>Ecdysozoa</taxon>
        <taxon>Arthropoda</taxon>
        <taxon>Hexapoda</taxon>
        <taxon>Insecta</taxon>
        <taxon>Pterygota</taxon>
        <taxon>Neoptera</taxon>
        <taxon>Endopterygota</taxon>
        <taxon>Coleoptera</taxon>
        <taxon>Polyphaga</taxon>
        <taxon>Cucujiformia</taxon>
        <taxon>Chrysomeloidea</taxon>
        <taxon>Chrysomelidae</taxon>
        <taxon>Galerucinae</taxon>
        <taxon>Alticini</taxon>
        <taxon>Phyllotreta</taxon>
    </lineage>
</organism>
<reference evidence="6" key="1">
    <citation type="submission" date="2022-01" db="EMBL/GenBank/DDBJ databases">
        <authorList>
            <person name="King R."/>
        </authorList>
    </citation>
    <scope>NUCLEOTIDE SEQUENCE</scope>
</reference>
<dbReference type="PANTHER" id="PTHR10194:SF142">
    <property type="entry name" value="NEUROFIBROMIN"/>
    <property type="match status" value="1"/>
</dbReference>
<dbReference type="SUPFAM" id="SSF48350">
    <property type="entry name" value="GTPase activation domain, GAP"/>
    <property type="match status" value="1"/>
</dbReference>
<evidence type="ECO:0000256" key="2">
    <source>
        <dbReference type="ARBA" id="ARBA00022553"/>
    </source>
</evidence>
<name>A0A9N9TKA2_PHYSR</name>
<evidence type="ECO:0000313" key="6">
    <source>
        <dbReference type="EMBL" id="CAG9855482.1"/>
    </source>
</evidence>
<evidence type="ECO:0000313" key="7">
    <source>
        <dbReference type="Proteomes" id="UP001153712"/>
    </source>
</evidence>
<dbReference type="FunFam" id="1.10.506.10:FF:000014">
    <property type="entry name" value="Neurofibromin 1"/>
    <property type="match status" value="1"/>
</dbReference>
<evidence type="ECO:0000259" key="5">
    <source>
        <dbReference type="PROSITE" id="PS50191"/>
    </source>
</evidence>
<dbReference type="SMART" id="SM00323">
    <property type="entry name" value="RasGAP"/>
    <property type="match status" value="1"/>
</dbReference>
<sequence>MATQKPGEWANTLIVRFEEQLPCRIGPQTTHSIINEEQNKACIIQISKYRFALVLDGFVKVIKRIHELYQTGACGATRQHGPELEKNYYDSLIIVLETLEKCFSIQPKDSISLTMEENNNLKCLLKEICSFLIARDLPHDNPNVIAIKMLASKVLFALSVNFFNAVFNRISSKLQELASCPDENPDFSDIELIQHITVDVSRLTRLFLEAISKFRLLKKTAHLVLVTSLEKAIWNWMDGFPYEFSELQKNPNEEMSKYAEQLFDILDAFGDNKKGRSAVWSLQIMLLILAPKVLEEIVNADSGAPCSPRHSKKKIFIDNMKRYLSPHSNKQLTEAAIVASVKLCKASTYINIHDSNHVAFVLVQSILNDLKSLLFNPQKPFSRGQSYSYQDMELMIDCFVSIFRIKPHNNEALKVCLNLNSQPSFHFVLVRSLYKIVTQPRLHWWPQIDLVYNKASELRAMFTDTLNKVSQGYIAHTPLRMIQITLKGKDNQSKFKDRAEEVHLLLYMVRLVHADPMLMLNNQGKAGHEIQSSTLELINGLVSLVHQPTMPEVAQEAMEALLVLHHPEKIEVWNPEAPINTFWDVSSQVMFSISQKLIQHQIMNYTDILKWLREILICRNAFLAKHKDYANLGSTIAICKQAHIKLEVVFFMYLWSVDMDAVLVSMSCFALLCQEAEIRCGSDEVTVTYLVPNYHVYQELAAASQVLTTGRAALQKRIMALLRKIEHCINGVQPAWEETFMNWNGVYKNLSTYPKQQRAEDGQIMDPFHRTMGKRRASHQNSEHDLEYYIFLKDQINEWANMTGFLCALGGVCLQRKSPSRPPLSTSSHSSLSSMTISSVGSALGAEPIICSSKSKNPLQGAPPQTPLDSRQYCPVTSFVDLLLRLLVCSNEKFGAQIQKHVKELIGHEMSSALYPILFEQIKSIVDKFFDISGQVVVTELNTQFVEHIIFIMKNILDCTKNDQPSEHLGVTSIEGMMLSIVRYVRYLDMTVHAIHMKTKLCQLVETMMLRRDDLAFRQEMKFRNKLVEYLSDWIMGNSHQIAPPGSGDVTTIARELDQACMEAVAALLRGLPLQPEESDRGDLMEAKSQLFLKYFTLFINLLGDCSELTDEKDITKSKVFNSRHNNLRSATIQAMSNLLSANIDSGLMHSIYLGYNKDLQTRAAFMEVLTKILQQGTEFDTLAETVLADRFEQLVQLVTMISDKGELPIAVALANVVTTSQMDELARVFVTLFDAKHLLSPLLWNMFYREVEVSDCMQTLFRGNSLGSKIMAFCFKIYGASYLQTLLEPLIRPLLEEPFSSFEVDPARLEANEDIEENRQNLIALTQEVFDAIVNSADKFPPQLRSMCHCLYQVLSKRFPSVPQNNIGAVGTVIFLRFINPAIVSPQEMGIVCKPVPSSVKRGLMLMSKILQNIANHVEFSKEQHMLPFNDFLRAHFESGRRFFIQIASDCETVDQTSHSMSFISDANVLALHRLLWNHQEKIGDYLSSSRDHKAVGRRPFDKMATLLAYLGPPEHKPVDSHMLFSSYARWSSIDMSSNNFEEIMVKHNMHEKEEFKSIKTLNIFYQSGTSKSGYPVFYYIARRFKFGETNGDLLIYHVILTLKPFCHAPFEIVVDFTHTSTDNKFRTEFLQKWFHVLPEVAYINCYAAYVYNCNNWVREYTKFHERILAPLKGCRKLIFVESMNRLCDYIEAEQQKLPGATLSLDEDLKVFHNALKLSHKDTKVAIKVGPTAIQITSSEKTKVLSHSVLLNDVYYASEIEEVCLVDDNQFTLTIVNDSSPLSFIHNDCDSIVQAIVHIRNRWELSQPDSVTVHQKIRPKDVPGTLLNMALLNLGSSDPNLRTAAYNQLCALTATFDLKIEGQLLETQGLCIPSNNTIFIKSVSEKLATNEPHLTLEFLEECIQGFRVSSIELKHLCLEYMTPWLPNLVRFCKASEENKRQKQVSGIIEQLILLTIEEVQMYPSIQAKIWGSIGQVPELIDMVLDNFIHKSVHSGLGSPMVEIMADTAVALASANVPLVAKKIIGRLCRVIKKNAKDIIVRLVREVRFNQPSLVVDKTCQSPTPLLEQHMMWDDIAILARYLLMLSFNNSLDVVRHLPYLFHTVTFLVCSGSLSMRASTHGLVINIIHSLCTCTKPSFSEETQRLLRLSLDEFSLPKFYLLFGISKVKSAAVTAFRSSYRHPNEKWFGNERSFSGTGNQDRERLSLTSLEVITDALLEIMEACMRDIPDCDWLKNWTSLAKSFAFCFNPALQPRALIVFGCISKSITDFDMKQLLKILVTALESFNDMALIESIVMCLTRLQPLLRPESSIHKALFWVAISVLQLDESSLYASGLALLEQNLHTLDSQGTFETESLEVVMLLTREPLEWHFKQLDHAVGLSFKANFHFALVGHLLKGYRHPTPTTVSRTVRILTNLLTIVAKPHKRDKFEVTIDSVAYLTALVGVSEEVKSRCHIKHAIPRGLSDSVSQNNFSGDNAQGAGNSSQQHQGAAGASQGNVNRRQKSWDLLDQSALAQARIKQPAVTQAQHQTARALFKTQRSFSMPTPKEQKPLDEEESKNRSARASVSNENNVLLDSEVLNDYAVQALVLTTLATLVKYSTDEAETTTLYQYLAEGAVVFPKVFPVIYNLIDMKINNVLTSCHDPQILSAVRSIIQNMIACDDTGQQQLHYLQSCGFGGLWRFAGPFNKYNNVPESCELFVNCLEAMVVTCLPSDDVEAENGELTQYPSMLSVSSTMNLSSSMSSLTLGSPTEREMMIRDVEGGSTTSLGRSKHRNIKGKSHAHSENSSLHE</sequence>
<feature type="compositionally biased region" description="Basic residues" evidence="3">
    <location>
        <begin position="2771"/>
        <end position="2782"/>
    </location>
</feature>
<evidence type="ECO:0000259" key="4">
    <source>
        <dbReference type="PROSITE" id="PS50018"/>
    </source>
</evidence>
<gene>
    <name evidence="6" type="ORF">PHYEVI_LOCUS1931</name>
</gene>
<dbReference type="PROSITE" id="PS50191">
    <property type="entry name" value="CRAL_TRIO"/>
    <property type="match status" value="1"/>
</dbReference>
<dbReference type="FunFam" id="1.10.506.10:FF:000015">
    <property type="entry name" value="Neurofibromin isoform 1"/>
    <property type="match status" value="1"/>
</dbReference>
<accession>A0A9N9TKA2</accession>
<feature type="region of interest" description="Disordered" evidence="3">
    <location>
        <begin position="2536"/>
        <end position="2568"/>
    </location>
</feature>
<feature type="compositionally biased region" description="Low complexity" evidence="3">
    <location>
        <begin position="2478"/>
        <end position="2497"/>
    </location>
</feature>
<protein>
    <recommendedName>
        <fullName evidence="8">Neurofibromin</fullName>
    </recommendedName>
</protein>
<dbReference type="Pfam" id="PF00616">
    <property type="entry name" value="RasGAP"/>
    <property type="match status" value="1"/>
</dbReference>
<dbReference type="InterPro" id="IPR001936">
    <property type="entry name" value="RasGAP_dom"/>
</dbReference>
<feature type="region of interest" description="Disordered" evidence="3">
    <location>
        <begin position="2762"/>
        <end position="2792"/>
    </location>
</feature>
<dbReference type="EMBL" id="OU900103">
    <property type="protein sequence ID" value="CAG9855482.1"/>
    <property type="molecule type" value="Genomic_DNA"/>
</dbReference>
<dbReference type="InterPro" id="IPR001251">
    <property type="entry name" value="CRAL-TRIO_dom"/>
</dbReference>
<dbReference type="CDD" id="cd13313">
    <property type="entry name" value="PH_NF1"/>
    <property type="match status" value="1"/>
</dbReference>
<evidence type="ECO:0008006" key="8">
    <source>
        <dbReference type="Google" id="ProtNLM"/>
    </source>
</evidence>
<keyword evidence="7" id="KW-1185">Reference proteome</keyword>
<dbReference type="Gene3D" id="3.40.525.10">
    <property type="entry name" value="CRAL-TRIO lipid binding domain"/>
    <property type="match status" value="1"/>
</dbReference>
<evidence type="ECO:0000256" key="3">
    <source>
        <dbReference type="SAM" id="MobiDB-lite"/>
    </source>
</evidence>
<dbReference type="InterPro" id="IPR016024">
    <property type="entry name" value="ARM-type_fold"/>
</dbReference>
<keyword evidence="1" id="KW-0343">GTPase activation</keyword>
<dbReference type="GO" id="GO:0005096">
    <property type="term" value="F:GTPase activator activity"/>
    <property type="evidence" value="ECO:0007669"/>
    <property type="project" value="UniProtKB-KW"/>
</dbReference>
<dbReference type="Gene3D" id="1.10.506.10">
    <property type="entry name" value="GTPase Activation - p120gap, domain 1"/>
    <property type="match status" value="2"/>
</dbReference>
<feature type="domain" description="CRAL-TRIO" evidence="5">
    <location>
        <begin position="1553"/>
        <end position="1711"/>
    </location>
</feature>
<proteinExistence type="predicted"/>
<keyword evidence="2" id="KW-0597">Phosphoprotein</keyword>
<dbReference type="CDD" id="cd00170">
    <property type="entry name" value="SEC14"/>
    <property type="match status" value="1"/>
</dbReference>
<dbReference type="InterPro" id="IPR008936">
    <property type="entry name" value="Rho_GTPase_activation_prot"/>
</dbReference>
<feature type="domain" description="Ras-GAP" evidence="4">
    <location>
        <begin position="1222"/>
        <end position="1417"/>
    </location>
</feature>
<dbReference type="Pfam" id="PF13716">
    <property type="entry name" value="CRAL_TRIO_2"/>
    <property type="match status" value="1"/>
</dbReference>
<feature type="compositionally biased region" description="Basic and acidic residues" evidence="3">
    <location>
        <begin position="2783"/>
        <end position="2792"/>
    </location>
</feature>
<dbReference type="PANTHER" id="PTHR10194">
    <property type="entry name" value="RAS GTPASE-ACTIVATING PROTEINS"/>
    <property type="match status" value="1"/>
</dbReference>
<dbReference type="Proteomes" id="UP001153712">
    <property type="component" value="Chromosome 10"/>
</dbReference>
<dbReference type="InterPro" id="IPR039360">
    <property type="entry name" value="Ras_GTPase"/>
</dbReference>
<feature type="region of interest" description="Disordered" evidence="3">
    <location>
        <begin position="2465"/>
        <end position="2500"/>
    </location>
</feature>